<dbReference type="Proteomes" id="UP000240883">
    <property type="component" value="Unassembled WGS sequence"/>
</dbReference>
<name>A0A2T2NJE2_CORCC</name>
<sequence length="371" mass="39733">MGRPITPDSQIMDFDELSHETARRLPHGNTLPNLQYAHAEEMLNRPANTRGDSVPNIAYHTLTYRVTALPSFEDVRNVILERAEAAQAAEAAHAAQTTFLADPTKKRYGVHISNLNTVDSSIAGAIATRRKSVLDDRTNSSNTTQAGPATQNPSALISYDQSNQNTAPAQGAESRYSQDSTSPDLVNSPRPRPAVDSQLVASASAPNFSRPLYSENDQELIGSPYGESSDSYSLSLPRDRRMSIDSRTSGLEDLFPPPPNNTLNSSVASARGVYCLTPERPASAMSTQSQPTQARLRLEERVGLSNYTRDSPSLADLLRGVQDACCETPWGTGGPTDSSSAVASSEMLTSSSDLTAQAEASSMAPARGSTD</sequence>
<reference evidence="2 3" key="1">
    <citation type="journal article" date="2018" name="Front. Microbiol.">
        <title>Genome-Wide Analysis of Corynespora cassiicola Leaf Fall Disease Putative Effectors.</title>
        <authorList>
            <person name="Lopez D."/>
            <person name="Ribeiro S."/>
            <person name="Label P."/>
            <person name="Fumanal B."/>
            <person name="Venisse J.S."/>
            <person name="Kohler A."/>
            <person name="de Oliveira R.R."/>
            <person name="Labutti K."/>
            <person name="Lipzen A."/>
            <person name="Lail K."/>
            <person name="Bauer D."/>
            <person name="Ohm R.A."/>
            <person name="Barry K.W."/>
            <person name="Spatafora J."/>
            <person name="Grigoriev I.V."/>
            <person name="Martin F.M."/>
            <person name="Pujade-Renaud V."/>
        </authorList>
    </citation>
    <scope>NUCLEOTIDE SEQUENCE [LARGE SCALE GENOMIC DNA]</scope>
    <source>
        <strain evidence="2 3">Philippines</strain>
    </source>
</reference>
<feature type="compositionally biased region" description="Polar residues" evidence="1">
    <location>
        <begin position="175"/>
        <end position="185"/>
    </location>
</feature>
<keyword evidence="3" id="KW-1185">Reference proteome</keyword>
<feature type="region of interest" description="Disordered" evidence="1">
    <location>
        <begin position="133"/>
        <end position="201"/>
    </location>
</feature>
<evidence type="ECO:0000256" key="1">
    <source>
        <dbReference type="SAM" id="MobiDB-lite"/>
    </source>
</evidence>
<proteinExistence type="predicted"/>
<feature type="compositionally biased region" description="Polar residues" evidence="1">
    <location>
        <begin position="335"/>
        <end position="360"/>
    </location>
</feature>
<protein>
    <submittedName>
        <fullName evidence="2">Uncharacterized protein</fullName>
    </submittedName>
</protein>
<evidence type="ECO:0000313" key="2">
    <source>
        <dbReference type="EMBL" id="PSN65553.1"/>
    </source>
</evidence>
<dbReference type="EMBL" id="KZ678137">
    <property type="protein sequence ID" value="PSN65553.1"/>
    <property type="molecule type" value="Genomic_DNA"/>
</dbReference>
<gene>
    <name evidence="2" type="ORF">BS50DRAFT_636315</name>
</gene>
<evidence type="ECO:0000313" key="3">
    <source>
        <dbReference type="Proteomes" id="UP000240883"/>
    </source>
</evidence>
<feature type="compositionally biased region" description="Polar residues" evidence="1">
    <location>
        <begin position="139"/>
        <end position="168"/>
    </location>
</feature>
<dbReference type="AlphaFoldDB" id="A0A2T2NJE2"/>
<feature type="region of interest" description="Disordered" evidence="1">
    <location>
        <begin position="328"/>
        <end position="371"/>
    </location>
</feature>
<accession>A0A2T2NJE2</accession>
<organism evidence="2 3">
    <name type="scientific">Corynespora cassiicola Philippines</name>
    <dbReference type="NCBI Taxonomy" id="1448308"/>
    <lineage>
        <taxon>Eukaryota</taxon>
        <taxon>Fungi</taxon>
        <taxon>Dikarya</taxon>
        <taxon>Ascomycota</taxon>
        <taxon>Pezizomycotina</taxon>
        <taxon>Dothideomycetes</taxon>
        <taxon>Pleosporomycetidae</taxon>
        <taxon>Pleosporales</taxon>
        <taxon>Corynesporascaceae</taxon>
        <taxon>Corynespora</taxon>
    </lineage>
</organism>